<name>A0AAV2VV50_9VIBR</name>
<evidence type="ECO:0000313" key="7">
    <source>
        <dbReference type="Proteomes" id="UP000018211"/>
    </source>
</evidence>
<dbReference type="InterPro" id="IPR004710">
    <property type="entry name" value="Bilac:Na_transpt"/>
</dbReference>
<protein>
    <submittedName>
        <fullName evidence="6">Bile acid:sodium symporter</fullName>
    </submittedName>
</protein>
<dbReference type="GO" id="GO:0016020">
    <property type="term" value="C:membrane"/>
    <property type="evidence" value="ECO:0007669"/>
    <property type="project" value="UniProtKB-SubCell"/>
</dbReference>
<dbReference type="InterPro" id="IPR002657">
    <property type="entry name" value="BilAc:Na_symport/Acr3"/>
</dbReference>
<dbReference type="AlphaFoldDB" id="A0AAV2VV50"/>
<dbReference type="PANTHER" id="PTHR10361:SF24">
    <property type="entry name" value="P3 PROTEIN"/>
    <property type="match status" value="1"/>
</dbReference>
<feature type="transmembrane region" description="Helical" evidence="5">
    <location>
        <begin position="204"/>
        <end position="226"/>
    </location>
</feature>
<keyword evidence="4 5" id="KW-0472">Membrane</keyword>
<dbReference type="PANTHER" id="PTHR10361">
    <property type="entry name" value="SODIUM-BILE ACID COTRANSPORTER"/>
    <property type="match status" value="1"/>
</dbReference>
<dbReference type="InterPro" id="IPR038770">
    <property type="entry name" value="Na+/solute_symporter_sf"/>
</dbReference>
<feature type="transmembrane region" description="Helical" evidence="5">
    <location>
        <begin position="266"/>
        <end position="287"/>
    </location>
</feature>
<dbReference type="Gene3D" id="1.20.1530.20">
    <property type="match status" value="1"/>
</dbReference>
<keyword evidence="2 5" id="KW-0812">Transmembrane</keyword>
<evidence type="ECO:0000313" key="6">
    <source>
        <dbReference type="EMBL" id="CCO48584.1"/>
    </source>
</evidence>
<feature type="transmembrane region" description="Helical" evidence="5">
    <location>
        <begin position="105"/>
        <end position="125"/>
    </location>
</feature>
<keyword evidence="3 5" id="KW-1133">Transmembrane helix</keyword>
<evidence type="ECO:0000256" key="4">
    <source>
        <dbReference type="ARBA" id="ARBA00023136"/>
    </source>
</evidence>
<evidence type="ECO:0000256" key="3">
    <source>
        <dbReference type="ARBA" id="ARBA00022989"/>
    </source>
</evidence>
<feature type="transmembrane region" description="Helical" evidence="5">
    <location>
        <begin position="145"/>
        <end position="165"/>
    </location>
</feature>
<organism evidence="6 7">
    <name type="scientific">Vibrio nigripulchritudo SOn1</name>
    <dbReference type="NCBI Taxonomy" id="1238450"/>
    <lineage>
        <taxon>Bacteria</taxon>
        <taxon>Pseudomonadati</taxon>
        <taxon>Pseudomonadota</taxon>
        <taxon>Gammaproteobacteria</taxon>
        <taxon>Vibrionales</taxon>
        <taxon>Vibrionaceae</taxon>
        <taxon>Vibrio</taxon>
    </lineage>
</organism>
<feature type="transmembrane region" description="Helical" evidence="5">
    <location>
        <begin position="238"/>
        <end position="260"/>
    </location>
</feature>
<gene>
    <name evidence="6" type="ORF">VIBNISOn1_560121</name>
</gene>
<feature type="transmembrane region" description="Helical" evidence="5">
    <location>
        <begin position="177"/>
        <end position="198"/>
    </location>
</feature>
<dbReference type="Pfam" id="PF01758">
    <property type="entry name" value="SBF"/>
    <property type="match status" value="1"/>
</dbReference>
<comment type="subcellular location">
    <subcellularLocation>
        <location evidence="1">Membrane</location>
        <topology evidence="1">Multi-pass membrane protein</topology>
    </subcellularLocation>
</comment>
<proteinExistence type="predicted"/>
<evidence type="ECO:0000256" key="5">
    <source>
        <dbReference type="SAM" id="Phobius"/>
    </source>
</evidence>
<dbReference type="RefSeq" id="WP_022613024.1">
    <property type="nucleotide sequence ID" value="NZ_LK391965.1"/>
</dbReference>
<dbReference type="EMBL" id="CAOF01000149">
    <property type="protein sequence ID" value="CCO48584.1"/>
    <property type="molecule type" value="Genomic_DNA"/>
</dbReference>
<evidence type="ECO:0000256" key="2">
    <source>
        <dbReference type="ARBA" id="ARBA00022692"/>
    </source>
</evidence>
<evidence type="ECO:0000256" key="1">
    <source>
        <dbReference type="ARBA" id="ARBA00004141"/>
    </source>
</evidence>
<comment type="caution">
    <text evidence="6">The sequence shown here is derived from an EMBL/GenBank/DDBJ whole genome shotgun (WGS) entry which is preliminary data.</text>
</comment>
<feature type="transmembrane region" description="Helical" evidence="5">
    <location>
        <begin position="41"/>
        <end position="64"/>
    </location>
</feature>
<feature type="transmembrane region" description="Helical" evidence="5">
    <location>
        <begin position="6"/>
        <end position="29"/>
    </location>
</feature>
<sequence length="297" mass="31908">MDLAQWVSQVALPVCLALMMFAMGISLTVKDFTRVIKHPKAFGLGVGLQLLVLPLLAWLLIWLFGMFVSVPLIVASGLIILAACPGGATSNIISHLAGGNGALSISMTAIVSLLTPFILPVTLAFQLALLNDNQDTPLSLPVAKTLMQLIVVTVIPVVIAMTLRAKSPEWAQRNEKRISKASTILFLLMVLSLTAVNWNKLFDSGWLVAAMCLSLSVIAMLVSYWVSNQAKLEDSNQLTLMIETSVQNAGTGMFIALALLQSPSLATVPLMYGLLMNIPAITLILYGRMRTPSMATS</sequence>
<accession>A0AAV2VV50</accession>
<dbReference type="Proteomes" id="UP000018211">
    <property type="component" value="Unassembled WGS sequence"/>
</dbReference>
<reference evidence="6 7" key="1">
    <citation type="journal article" date="2013" name="ISME J.">
        <title>Comparative genomics of pathogenic lineages of Vibrio nigripulchritudo identifies virulence-associated traits.</title>
        <authorList>
            <person name="Goudenege D."/>
            <person name="Labreuche Y."/>
            <person name="Krin E."/>
            <person name="Ansquer D."/>
            <person name="Mangenot S."/>
            <person name="Calteau A."/>
            <person name="Medigue C."/>
            <person name="Mazel D."/>
            <person name="Polz M.F."/>
            <person name="Le Roux F."/>
        </authorList>
    </citation>
    <scope>NUCLEOTIDE SEQUENCE [LARGE SCALE GENOMIC DNA]</scope>
    <source>
        <strain evidence="6 7">SOn1</strain>
    </source>
</reference>
<feature type="transmembrane region" description="Helical" evidence="5">
    <location>
        <begin position="70"/>
        <end position="93"/>
    </location>
</feature>